<dbReference type="HOGENOM" id="CLU_055769_0_0_9"/>
<dbReference type="OrthoDB" id="370421at2"/>
<evidence type="ECO:0000256" key="3">
    <source>
        <dbReference type="ARBA" id="ARBA00023163"/>
    </source>
</evidence>
<dbReference type="InterPro" id="IPR047640">
    <property type="entry name" value="RpiR-like"/>
</dbReference>
<dbReference type="CDD" id="cd05013">
    <property type="entry name" value="SIS_RpiR"/>
    <property type="match status" value="1"/>
</dbReference>
<evidence type="ECO:0000256" key="2">
    <source>
        <dbReference type="ARBA" id="ARBA00023125"/>
    </source>
</evidence>
<dbReference type="GO" id="GO:1901135">
    <property type="term" value="P:carbohydrate derivative metabolic process"/>
    <property type="evidence" value="ECO:0007669"/>
    <property type="project" value="InterPro"/>
</dbReference>
<dbReference type="SUPFAM" id="SSF46689">
    <property type="entry name" value="Homeodomain-like"/>
    <property type="match status" value="1"/>
</dbReference>
<dbReference type="PROSITE" id="PS51071">
    <property type="entry name" value="HTH_RPIR"/>
    <property type="match status" value="1"/>
</dbReference>
<keyword evidence="3" id="KW-0804">Transcription</keyword>
<proteinExistence type="predicted"/>
<dbReference type="STRING" id="169760.PSTEL_21140"/>
<protein>
    <submittedName>
        <fullName evidence="6">Transcriptional regulator</fullName>
    </submittedName>
</protein>
<sequence>MSPILHTLESELPRLSLTERKLAERILHAPGDIVHLGITELAEQCGISPAAVTRFCKEFHFKGFPDFKVKLAAELAHTEVGQQGGPASYQDIVAGNPLATIVEAMQANHLASIRDTTSLLDLDNLEQAVKLLCGARRIDLYGIATSSVVAQDFYQKLIRIGVNCTAFADPHMQITSASTLSEGDVAFAISYSGETPETIESLSCAKENGASTISLTSYGTSTLASLSGIALFASSLETGMRRGDMASRIAQLHIIDILFTGMVSARFGDYIPRLEQSYRNVRRFRHKRGGSDT</sequence>
<evidence type="ECO:0000313" key="7">
    <source>
        <dbReference type="Proteomes" id="UP000029507"/>
    </source>
</evidence>
<feature type="domain" description="HTH rpiR-type" evidence="4">
    <location>
        <begin position="2"/>
        <end position="78"/>
    </location>
</feature>
<dbReference type="GO" id="GO:0003677">
    <property type="term" value="F:DNA binding"/>
    <property type="evidence" value="ECO:0007669"/>
    <property type="project" value="UniProtKB-KW"/>
</dbReference>
<name>A0A089M161_9BACL</name>
<dbReference type="KEGG" id="pste:PSTEL_21140"/>
<dbReference type="AlphaFoldDB" id="A0A089M161"/>
<gene>
    <name evidence="6" type="ORF">PSTEL_21140</name>
</gene>
<accession>A0A089M161</accession>
<dbReference type="Gene3D" id="3.40.50.10490">
    <property type="entry name" value="Glucose-6-phosphate isomerase like protein, domain 1"/>
    <property type="match status" value="1"/>
</dbReference>
<dbReference type="EMBL" id="CP009286">
    <property type="protein sequence ID" value="AIQ65253.1"/>
    <property type="molecule type" value="Genomic_DNA"/>
</dbReference>
<keyword evidence="7" id="KW-1185">Reference proteome</keyword>
<keyword evidence="2" id="KW-0238">DNA-binding</keyword>
<dbReference type="Pfam" id="PF01380">
    <property type="entry name" value="SIS"/>
    <property type="match status" value="1"/>
</dbReference>
<dbReference type="InterPro" id="IPR035472">
    <property type="entry name" value="RpiR-like_SIS"/>
</dbReference>
<dbReference type="PANTHER" id="PTHR30514:SF1">
    <property type="entry name" value="HTH-TYPE TRANSCRIPTIONAL REGULATOR HEXR-RELATED"/>
    <property type="match status" value="1"/>
</dbReference>
<evidence type="ECO:0000259" key="4">
    <source>
        <dbReference type="PROSITE" id="PS51071"/>
    </source>
</evidence>
<feature type="domain" description="SIS" evidence="5">
    <location>
        <begin position="128"/>
        <end position="268"/>
    </location>
</feature>
<evidence type="ECO:0000256" key="1">
    <source>
        <dbReference type="ARBA" id="ARBA00023015"/>
    </source>
</evidence>
<organism evidence="6 7">
    <name type="scientific">Paenibacillus stellifer</name>
    <dbReference type="NCBI Taxonomy" id="169760"/>
    <lineage>
        <taxon>Bacteria</taxon>
        <taxon>Bacillati</taxon>
        <taxon>Bacillota</taxon>
        <taxon>Bacilli</taxon>
        <taxon>Bacillales</taxon>
        <taxon>Paenibacillaceae</taxon>
        <taxon>Paenibacillus</taxon>
    </lineage>
</organism>
<evidence type="ECO:0000259" key="5">
    <source>
        <dbReference type="PROSITE" id="PS51464"/>
    </source>
</evidence>
<keyword evidence="1" id="KW-0805">Transcription regulation</keyword>
<dbReference type="InterPro" id="IPR046348">
    <property type="entry name" value="SIS_dom_sf"/>
</dbReference>
<dbReference type="InterPro" id="IPR001347">
    <property type="entry name" value="SIS_dom"/>
</dbReference>
<dbReference type="InterPro" id="IPR009057">
    <property type="entry name" value="Homeodomain-like_sf"/>
</dbReference>
<dbReference type="InterPro" id="IPR036388">
    <property type="entry name" value="WH-like_DNA-bd_sf"/>
</dbReference>
<dbReference type="GO" id="GO:0097367">
    <property type="term" value="F:carbohydrate derivative binding"/>
    <property type="evidence" value="ECO:0007669"/>
    <property type="project" value="InterPro"/>
</dbReference>
<evidence type="ECO:0000313" key="6">
    <source>
        <dbReference type="EMBL" id="AIQ65253.1"/>
    </source>
</evidence>
<dbReference type="Gene3D" id="1.10.10.10">
    <property type="entry name" value="Winged helix-like DNA-binding domain superfamily/Winged helix DNA-binding domain"/>
    <property type="match status" value="1"/>
</dbReference>
<reference evidence="6 7" key="1">
    <citation type="submission" date="2014-08" db="EMBL/GenBank/DDBJ databases">
        <title>Comparative genomics of the Paenibacillus odorifer group.</title>
        <authorList>
            <person name="den Bakker H.C."/>
            <person name="Tsai Y.-C."/>
            <person name="Martin N."/>
            <person name="Korlach J."/>
            <person name="Wiedmann M."/>
        </authorList>
    </citation>
    <scope>NUCLEOTIDE SEQUENCE [LARGE SCALE GENOMIC DNA]</scope>
    <source>
        <strain evidence="6 7">DSM 14472</strain>
    </source>
</reference>
<dbReference type="PROSITE" id="PS51464">
    <property type="entry name" value="SIS"/>
    <property type="match status" value="1"/>
</dbReference>
<dbReference type="InterPro" id="IPR000281">
    <property type="entry name" value="HTH_RpiR"/>
</dbReference>
<dbReference type="SUPFAM" id="SSF53697">
    <property type="entry name" value="SIS domain"/>
    <property type="match status" value="1"/>
</dbReference>
<dbReference type="Pfam" id="PF01418">
    <property type="entry name" value="HTH_6"/>
    <property type="match status" value="1"/>
</dbReference>
<dbReference type="GO" id="GO:0003700">
    <property type="term" value="F:DNA-binding transcription factor activity"/>
    <property type="evidence" value="ECO:0007669"/>
    <property type="project" value="InterPro"/>
</dbReference>
<dbReference type="PANTHER" id="PTHR30514">
    <property type="entry name" value="GLUCOKINASE"/>
    <property type="match status" value="1"/>
</dbReference>
<dbReference type="RefSeq" id="WP_038698157.1">
    <property type="nucleotide sequence ID" value="NZ_CP009286.1"/>
</dbReference>
<dbReference type="Proteomes" id="UP000029507">
    <property type="component" value="Chromosome"/>
</dbReference>